<evidence type="ECO:0000256" key="4">
    <source>
        <dbReference type="ARBA" id="ARBA00022840"/>
    </source>
</evidence>
<organism evidence="6 7">
    <name type="scientific">Thermogemmata fonticola</name>
    <dbReference type="NCBI Taxonomy" id="2755323"/>
    <lineage>
        <taxon>Bacteria</taxon>
        <taxon>Pseudomonadati</taxon>
        <taxon>Planctomycetota</taxon>
        <taxon>Planctomycetia</taxon>
        <taxon>Gemmatales</taxon>
        <taxon>Gemmataceae</taxon>
        <taxon>Thermogemmata</taxon>
    </lineage>
</organism>
<sequence>MGAPAIQVENLTKNYGPVLAVDRVSFTVQPGELVGFLGPNGAGKSTCMRILTTWLPASSGYARLAGFDVMYESLEVRRRIGYLPESIPLYPEMRVREYLQYRARVKGVERSQRNIRIDYCMERCHIREVRNRLLGTLSKGYRQRVGLADALLADPPILILDEPTSGLDPVQIAETLSTIKQLGGKHTVLLSTHILSEVEKVCERVIIIDKGRIKLDESLRRISERKPTYIVEVRGPREAASAVLRERNDLIVLSERGIESDLTAFELQSRDGKDPRETLARQIIERGWNLRRLDVQRVSLEALFAEVVLRENNHSGSPAPAEASSQTHAS</sequence>
<dbReference type="Gene3D" id="3.40.50.300">
    <property type="entry name" value="P-loop containing nucleotide triphosphate hydrolases"/>
    <property type="match status" value="1"/>
</dbReference>
<dbReference type="GO" id="GO:0016887">
    <property type="term" value="F:ATP hydrolysis activity"/>
    <property type="evidence" value="ECO:0007669"/>
    <property type="project" value="InterPro"/>
</dbReference>
<dbReference type="SUPFAM" id="SSF52540">
    <property type="entry name" value="P-loop containing nucleoside triphosphate hydrolases"/>
    <property type="match status" value="1"/>
</dbReference>
<gene>
    <name evidence="6" type="ORF">H0921_01150</name>
</gene>
<keyword evidence="2" id="KW-0813">Transport</keyword>
<keyword evidence="3" id="KW-0547">Nucleotide-binding</keyword>
<comment type="similarity">
    <text evidence="1">Belongs to the ABC transporter superfamily.</text>
</comment>
<keyword evidence="4 6" id="KW-0067">ATP-binding</keyword>
<dbReference type="RefSeq" id="WP_194536186.1">
    <property type="nucleotide sequence ID" value="NZ_JACEFB010000001.1"/>
</dbReference>
<evidence type="ECO:0000259" key="5">
    <source>
        <dbReference type="PROSITE" id="PS50893"/>
    </source>
</evidence>
<dbReference type="AlphaFoldDB" id="A0A7V8VB23"/>
<evidence type="ECO:0000313" key="7">
    <source>
        <dbReference type="Proteomes" id="UP000542342"/>
    </source>
</evidence>
<dbReference type="EMBL" id="JACEFB010000001">
    <property type="protein sequence ID" value="MBA2224764.1"/>
    <property type="molecule type" value="Genomic_DNA"/>
</dbReference>
<reference evidence="6 7" key="1">
    <citation type="submission" date="2020-07" db="EMBL/GenBank/DDBJ databases">
        <title>Thermogemmata thermophila gen. nov., sp. nov., a novel moderate thermophilic planctomycete from a Kamchatka hot spring.</title>
        <authorList>
            <person name="Elcheninov A.G."/>
            <person name="Podosokorskaya O.A."/>
            <person name="Kovaleva O.L."/>
            <person name="Novikov A."/>
            <person name="Bonch-Osmolovskaya E.A."/>
            <person name="Toshchakov S.V."/>
            <person name="Kublanov I.V."/>
        </authorList>
    </citation>
    <scope>NUCLEOTIDE SEQUENCE [LARGE SCALE GENOMIC DNA]</scope>
    <source>
        <strain evidence="6 7">2918</strain>
    </source>
</reference>
<dbReference type="Pfam" id="PF00005">
    <property type="entry name" value="ABC_tran"/>
    <property type="match status" value="1"/>
</dbReference>
<comment type="caution">
    <text evidence="6">The sequence shown here is derived from an EMBL/GenBank/DDBJ whole genome shotgun (WGS) entry which is preliminary data.</text>
</comment>
<dbReference type="InterPro" id="IPR003439">
    <property type="entry name" value="ABC_transporter-like_ATP-bd"/>
</dbReference>
<dbReference type="Proteomes" id="UP000542342">
    <property type="component" value="Unassembled WGS sequence"/>
</dbReference>
<dbReference type="PANTHER" id="PTHR43335">
    <property type="entry name" value="ABC TRANSPORTER, ATP-BINDING PROTEIN"/>
    <property type="match status" value="1"/>
</dbReference>
<proteinExistence type="inferred from homology"/>
<feature type="domain" description="ABC transporter" evidence="5">
    <location>
        <begin position="6"/>
        <end position="235"/>
    </location>
</feature>
<dbReference type="GO" id="GO:0005524">
    <property type="term" value="F:ATP binding"/>
    <property type="evidence" value="ECO:0007669"/>
    <property type="project" value="UniProtKB-KW"/>
</dbReference>
<keyword evidence="7" id="KW-1185">Reference proteome</keyword>
<dbReference type="SMART" id="SM00382">
    <property type="entry name" value="AAA"/>
    <property type="match status" value="1"/>
</dbReference>
<evidence type="ECO:0000313" key="6">
    <source>
        <dbReference type="EMBL" id="MBA2224764.1"/>
    </source>
</evidence>
<dbReference type="InterPro" id="IPR027417">
    <property type="entry name" value="P-loop_NTPase"/>
</dbReference>
<dbReference type="CDD" id="cd03230">
    <property type="entry name" value="ABC_DR_subfamily_A"/>
    <property type="match status" value="1"/>
</dbReference>
<evidence type="ECO:0000256" key="2">
    <source>
        <dbReference type="ARBA" id="ARBA00022448"/>
    </source>
</evidence>
<dbReference type="PROSITE" id="PS50893">
    <property type="entry name" value="ABC_TRANSPORTER_2"/>
    <property type="match status" value="1"/>
</dbReference>
<evidence type="ECO:0000256" key="3">
    <source>
        <dbReference type="ARBA" id="ARBA00022741"/>
    </source>
</evidence>
<dbReference type="PANTHER" id="PTHR43335:SF4">
    <property type="entry name" value="ABC TRANSPORTER, ATP-BINDING PROTEIN"/>
    <property type="match status" value="1"/>
</dbReference>
<protein>
    <submittedName>
        <fullName evidence="6">ATP-binding cassette domain-containing protein</fullName>
    </submittedName>
</protein>
<dbReference type="InterPro" id="IPR003593">
    <property type="entry name" value="AAA+_ATPase"/>
</dbReference>
<name>A0A7V8VB23_9BACT</name>
<accession>A0A7V8VB23</accession>
<evidence type="ECO:0000256" key="1">
    <source>
        <dbReference type="ARBA" id="ARBA00005417"/>
    </source>
</evidence>